<dbReference type="PANTHER" id="PTHR12714">
    <property type="entry name" value="PROTEIN-S ISOPRENYLCYSTEINE O-METHYLTRANSFERASE"/>
    <property type="match status" value="1"/>
</dbReference>
<evidence type="ECO:0000256" key="2">
    <source>
        <dbReference type="ARBA" id="ARBA00022692"/>
    </source>
</evidence>
<dbReference type="PANTHER" id="PTHR12714:SF9">
    <property type="entry name" value="PROTEIN-S-ISOPRENYLCYSTEINE O-METHYLTRANSFERASE"/>
    <property type="match status" value="1"/>
</dbReference>
<dbReference type="Gene3D" id="1.20.120.1630">
    <property type="match status" value="1"/>
</dbReference>
<dbReference type="Proteomes" id="UP000824755">
    <property type="component" value="Chromosome"/>
</dbReference>
<name>A0ABX8WP15_9GAMM</name>
<proteinExistence type="predicted"/>
<feature type="transmembrane region" description="Helical" evidence="5">
    <location>
        <begin position="37"/>
        <end position="54"/>
    </location>
</feature>
<dbReference type="Pfam" id="PF04191">
    <property type="entry name" value="PEMT"/>
    <property type="match status" value="1"/>
</dbReference>
<protein>
    <submittedName>
        <fullName evidence="6">Isoprenylcysteine carboxylmethyltransferase family protein</fullName>
    </submittedName>
</protein>
<evidence type="ECO:0000313" key="7">
    <source>
        <dbReference type="Proteomes" id="UP000824755"/>
    </source>
</evidence>
<dbReference type="RefSeq" id="WP_220379789.1">
    <property type="nucleotide sequence ID" value="NZ_CP080544.1"/>
</dbReference>
<comment type="subcellular location">
    <subcellularLocation>
        <location evidence="1">Endomembrane system</location>
        <topology evidence="1">Multi-pass membrane protein</topology>
    </subcellularLocation>
</comment>
<dbReference type="InterPro" id="IPR007318">
    <property type="entry name" value="Phopholipid_MeTrfase"/>
</dbReference>
<evidence type="ECO:0000256" key="1">
    <source>
        <dbReference type="ARBA" id="ARBA00004127"/>
    </source>
</evidence>
<evidence type="ECO:0000256" key="3">
    <source>
        <dbReference type="ARBA" id="ARBA00022989"/>
    </source>
</evidence>
<sequence length="192" mass="22258">MEEWISHGFRLAWICLAAYWIWSARKLKRTQRTEPKLLQLALYWTPLIIAGLLLGPGEWFTGSWLRERFVPHGLWVKEIGLALTVAGVSIACWARHILGRNWSSVVQIKQDHELIEAGPYRRVRHPIYTGLLLAILGTAVGAGDWRGLLALLIVFVSFWNKYRHEERFLSEQFGQKYLDYMQRTKALIPGVF</sequence>
<evidence type="ECO:0000256" key="5">
    <source>
        <dbReference type="SAM" id="Phobius"/>
    </source>
</evidence>
<keyword evidence="4 5" id="KW-0472">Membrane</keyword>
<evidence type="ECO:0000313" key="6">
    <source>
        <dbReference type="EMBL" id="QYR52970.1"/>
    </source>
</evidence>
<evidence type="ECO:0000256" key="4">
    <source>
        <dbReference type="ARBA" id="ARBA00023136"/>
    </source>
</evidence>
<keyword evidence="3 5" id="KW-1133">Transmembrane helix</keyword>
<accession>A0ABX8WP15</accession>
<keyword evidence="7" id="KW-1185">Reference proteome</keyword>
<feature type="transmembrane region" description="Helical" evidence="5">
    <location>
        <begin position="6"/>
        <end position="25"/>
    </location>
</feature>
<feature type="transmembrane region" description="Helical" evidence="5">
    <location>
        <begin position="74"/>
        <end position="94"/>
    </location>
</feature>
<organism evidence="6 7">
    <name type="scientific">Lysobacter soyae</name>
    <dbReference type="NCBI Taxonomy" id="2764185"/>
    <lineage>
        <taxon>Bacteria</taxon>
        <taxon>Pseudomonadati</taxon>
        <taxon>Pseudomonadota</taxon>
        <taxon>Gammaproteobacteria</taxon>
        <taxon>Lysobacterales</taxon>
        <taxon>Lysobacteraceae</taxon>
        <taxon>Lysobacter</taxon>
    </lineage>
</organism>
<gene>
    <name evidence="6" type="ORF">H8L67_00110</name>
</gene>
<keyword evidence="2 5" id="KW-0812">Transmembrane</keyword>
<dbReference type="EMBL" id="CP080544">
    <property type="protein sequence ID" value="QYR52970.1"/>
    <property type="molecule type" value="Genomic_DNA"/>
</dbReference>
<feature type="transmembrane region" description="Helical" evidence="5">
    <location>
        <begin position="131"/>
        <end position="159"/>
    </location>
</feature>
<reference evidence="6 7" key="1">
    <citation type="submission" date="2021-08" db="EMBL/GenBank/DDBJ databases">
        <title>Lysobacter sp. strain CJ11 Genome sequencing and assembly.</title>
        <authorList>
            <person name="Kim I."/>
        </authorList>
    </citation>
    <scope>NUCLEOTIDE SEQUENCE [LARGE SCALE GENOMIC DNA]</scope>
    <source>
        <strain evidence="6 7">CJ11</strain>
    </source>
</reference>